<feature type="region of interest" description="Disordered" evidence="6">
    <location>
        <begin position="336"/>
        <end position="355"/>
    </location>
</feature>
<name>A0A8H5GH28_9AGAR</name>
<dbReference type="SUPFAM" id="SSF56112">
    <property type="entry name" value="Protein kinase-like (PK-like)"/>
    <property type="match status" value="1"/>
</dbReference>
<sequence length="511" mass="57329">MPSKKLASCKIPEYLNYLLPIPENPLHFVELLGIGAFGKVYRANAIPLHSLTTGIVKQVRTSPIFNSISEPPKTYAVKCLLKPAPGTREEQAYFFEIRNHKAVSSHPNIVSLIDSVHSADERVSPAQNYGFIVLEHCDAGDLLDALGRRVFDRDDEAIKNVFLQILDAVDHCHQHGVFHRDLKPENVLLCSDGSARIADFGLSTTNRWSERFHCGSANYMSPECLHGPGFESLRYSTLQNDIWSLGIILTNLLLNGGTLWHEASLDDERFAQYVNDPRRCLSKWSSELSDEAIDILLGVLNTNLLSRTPLAVLRDEVREVKTFFKTKVSSFLDIDEDEQEQELEEEQEQKDRHSTTNISISENLDSLLDIQLKVDVEVEVRVDVKVEVQVQDERGHEPALHAKLAKAKLEAQANPAKHPQCSQCLYVSDSQLCWALSSPETSSTAPSYSSSFETLSLESSECLHEMQKFETEIEEEVAFVMESRARKDAGSGLGLTFVEIDLSDSKNLKML</sequence>
<evidence type="ECO:0000256" key="5">
    <source>
        <dbReference type="ARBA" id="ARBA00022840"/>
    </source>
</evidence>
<organism evidence="8 9">
    <name type="scientific">Tetrapyrgos nigripes</name>
    <dbReference type="NCBI Taxonomy" id="182062"/>
    <lineage>
        <taxon>Eukaryota</taxon>
        <taxon>Fungi</taxon>
        <taxon>Dikarya</taxon>
        <taxon>Basidiomycota</taxon>
        <taxon>Agaricomycotina</taxon>
        <taxon>Agaricomycetes</taxon>
        <taxon>Agaricomycetidae</taxon>
        <taxon>Agaricales</taxon>
        <taxon>Marasmiineae</taxon>
        <taxon>Marasmiaceae</taxon>
        <taxon>Tetrapyrgos</taxon>
    </lineage>
</organism>
<dbReference type="Proteomes" id="UP000559256">
    <property type="component" value="Unassembled WGS sequence"/>
</dbReference>
<evidence type="ECO:0000256" key="4">
    <source>
        <dbReference type="ARBA" id="ARBA00022777"/>
    </source>
</evidence>
<keyword evidence="3" id="KW-0547">Nucleotide-binding</keyword>
<keyword evidence="5" id="KW-0067">ATP-binding</keyword>
<dbReference type="GO" id="GO:0004674">
    <property type="term" value="F:protein serine/threonine kinase activity"/>
    <property type="evidence" value="ECO:0007669"/>
    <property type="project" value="UniProtKB-EC"/>
</dbReference>
<dbReference type="PANTHER" id="PTHR24348">
    <property type="entry name" value="SERINE/THREONINE-PROTEIN KINASE UNC-51-RELATED"/>
    <property type="match status" value="1"/>
</dbReference>
<feature type="domain" description="Protein kinase" evidence="7">
    <location>
        <begin position="26"/>
        <end position="324"/>
    </location>
</feature>
<evidence type="ECO:0000256" key="3">
    <source>
        <dbReference type="ARBA" id="ARBA00022741"/>
    </source>
</evidence>
<evidence type="ECO:0000313" key="9">
    <source>
        <dbReference type="Proteomes" id="UP000559256"/>
    </source>
</evidence>
<dbReference type="GO" id="GO:0005829">
    <property type="term" value="C:cytosol"/>
    <property type="evidence" value="ECO:0007669"/>
    <property type="project" value="TreeGrafter"/>
</dbReference>
<dbReference type="GO" id="GO:0005524">
    <property type="term" value="F:ATP binding"/>
    <property type="evidence" value="ECO:0007669"/>
    <property type="project" value="UniProtKB-KW"/>
</dbReference>
<dbReference type="GO" id="GO:0005776">
    <property type="term" value="C:autophagosome"/>
    <property type="evidence" value="ECO:0007669"/>
    <property type="project" value="TreeGrafter"/>
</dbReference>
<dbReference type="InterPro" id="IPR045269">
    <property type="entry name" value="Atg1-like"/>
</dbReference>
<dbReference type="GO" id="GO:0000045">
    <property type="term" value="P:autophagosome assembly"/>
    <property type="evidence" value="ECO:0007669"/>
    <property type="project" value="TreeGrafter"/>
</dbReference>
<dbReference type="Pfam" id="PF00069">
    <property type="entry name" value="Pkinase"/>
    <property type="match status" value="1"/>
</dbReference>
<dbReference type="InterPro" id="IPR008271">
    <property type="entry name" value="Ser/Thr_kinase_AS"/>
</dbReference>
<accession>A0A8H5GH28</accession>
<feature type="compositionally biased region" description="Acidic residues" evidence="6">
    <location>
        <begin position="336"/>
        <end position="348"/>
    </location>
</feature>
<dbReference type="InterPro" id="IPR000719">
    <property type="entry name" value="Prot_kinase_dom"/>
</dbReference>
<proteinExistence type="predicted"/>
<dbReference type="OrthoDB" id="541276at2759"/>
<keyword evidence="9" id="KW-1185">Reference proteome</keyword>
<dbReference type="PROSITE" id="PS00108">
    <property type="entry name" value="PROTEIN_KINASE_ST"/>
    <property type="match status" value="1"/>
</dbReference>
<dbReference type="SMART" id="SM00220">
    <property type="entry name" value="S_TKc"/>
    <property type="match status" value="1"/>
</dbReference>
<gene>
    <name evidence="8" type="ORF">D9758_008085</name>
</gene>
<evidence type="ECO:0000259" key="7">
    <source>
        <dbReference type="PROSITE" id="PS50011"/>
    </source>
</evidence>
<evidence type="ECO:0000256" key="6">
    <source>
        <dbReference type="SAM" id="MobiDB-lite"/>
    </source>
</evidence>
<dbReference type="AlphaFoldDB" id="A0A8H5GH28"/>
<dbReference type="GO" id="GO:0010506">
    <property type="term" value="P:regulation of autophagy"/>
    <property type="evidence" value="ECO:0007669"/>
    <property type="project" value="InterPro"/>
</dbReference>
<comment type="caution">
    <text evidence="8">The sequence shown here is derived from an EMBL/GenBank/DDBJ whole genome shotgun (WGS) entry which is preliminary data.</text>
</comment>
<dbReference type="GO" id="GO:0016020">
    <property type="term" value="C:membrane"/>
    <property type="evidence" value="ECO:0007669"/>
    <property type="project" value="TreeGrafter"/>
</dbReference>
<keyword evidence="2" id="KW-0808">Transferase</keyword>
<dbReference type="EMBL" id="JAACJM010000030">
    <property type="protein sequence ID" value="KAF5364939.1"/>
    <property type="molecule type" value="Genomic_DNA"/>
</dbReference>
<keyword evidence="4" id="KW-0418">Kinase</keyword>
<dbReference type="PROSITE" id="PS50011">
    <property type="entry name" value="PROTEIN_KINASE_DOM"/>
    <property type="match status" value="1"/>
</dbReference>
<evidence type="ECO:0000313" key="8">
    <source>
        <dbReference type="EMBL" id="KAF5364939.1"/>
    </source>
</evidence>
<dbReference type="EC" id="2.7.11.1" evidence="1"/>
<dbReference type="InterPro" id="IPR011009">
    <property type="entry name" value="Kinase-like_dom_sf"/>
</dbReference>
<dbReference type="Gene3D" id="1.10.510.10">
    <property type="entry name" value="Transferase(Phosphotransferase) domain 1"/>
    <property type="match status" value="1"/>
</dbReference>
<protein>
    <recommendedName>
        <fullName evidence="1">non-specific serine/threonine protein kinase</fullName>
        <ecNumber evidence="1">2.7.11.1</ecNumber>
    </recommendedName>
</protein>
<dbReference type="GO" id="GO:0000407">
    <property type="term" value="C:phagophore assembly site"/>
    <property type="evidence" value="ECO:0007669"/>
    <property type="project" value="TreeGrafter"/>
</dbReference>
<reference evidence="8 9" key="1">
    <citation type="journal article" date="2020" name="ISME J.">
        <title>Uncovering the hidden diversity of litter-decomposition mechanisms in mushroom-forming fungi.</title>
        <authorList>
            <person name="Floudas D."/>
            <person name="Bentzer J."/>
            <person name="Ahren D."/>
            <person name="Johansson T."/>
            <person name="Persson P."/>
            <person name="Tunlid A."/>
        </authorList>
    </citation>
    <scope>NUCLEOTIDE SEQUENCE [LARGE SCALE GENOMIC DNA]</scope>
    <source>
        <strain evidence="8 9">CBS 291.85</strain>
    </source>
</reference>
<evidence type="ECO:0000256" key="1">
    <source>
        <dbReference type="ARBA" id="ARBA00012513"/>
    </source>
</evidence>
<evidence type="ECO:0000256" key="2">
    <source>
        <dbReference type="ARBA" id="ARBA00022679"/>
    </source>
</evidence>
<dbReference type="PANTHER" id="PTHR24348:SF22">
    <property type="entry name" value="NON-SPECIFIC SERINE_THREONINE PROTEIN KINASE"/>
    <property type="match status" value="1"/>
</dbReference>